<name>A0A849A7I8_9ACTN</name>
<reference evidence="2 3" key="1">
    <citation type="submission" date="2020-05" db="EMBL/GenBank/DDBJ databases">
        <title>Nakamurella sp. DB0629 isolated from air conditioner.</title>
        <authorList>
            <person name="Kim D.H."/>
            <person name="Kim D.-U."/>
        </authorList>
    </citation>
    <scope>NUCLEOTIDE SEQUENCE [LARGE SCALE GENOMIC DNA]</scope>
    <source>
        <strain evidence="2 3">DB0629</strain>
    </source>
</reference>
<evidence type="ECO:0000313" key="2">
    <source>
        <dbReference type="EMBL" id="NNG35011.1"/>
    </source>
</evidence>
<evidence type="ECO:0000313" key="3">
    <source>
        <dbReference type="Proteomes" id="UP000562984"/>
    </source>
</evidence>
<feature type="region of interest" description="Disordered" evidence="1">
    <location>
        <begin position="34"/>
        <end position="54"/>
    </location>
</feature>
<dbReference type="Proteomes" id="UP000562984">
    <property type="component" value="Unassembled WGS sequence"/>
</dbReference>
<dbReference type="AlphaFoldDB" id="A0A849A7I8"/>
<evidence type="ECO:0000256" key="1">
    <source>
        <dbReference type="SAM" id="MobiDB-lite"/>
    </source>
</evidence>
<protein>
    <submittedName>
        <fullName evidence="2">Uncharacterized protein</fullName>
    </submittedName>
</protein>
<dbReference type="RefSeq" id="WP_171198654.1">
    <property type="nucleotide sequence ID" value="NZ_JABEND010000002.1"/>
</dbReference>
<keyword evidence="3" id="KW-1185">Reference proteome</keyword>
<dbReference type="EMBL" id="JABEND010000002">
    <property type="protein sequence ID" value="NNG35011.1"/>
    <property type="molecule type" value="Genomic_DNA"/>
</dbReference>
<proteinExistence type="predicted"/>
<organism evidence="2 3">
    <name type="scientific">Nakamurella aerolata</name>
    <dbReference type="NCBI Taxonomy" id="1656892"/>
    <lineage>
        <taxon>Bacteria</taxon>
        <taxon>Bacillati</taxon>
        <taxon>Actinomycetota</taxon>
        <taxon>Actinomycetes</taxon>
        <taxon>Nakamurellales</taxon>
        <taxon>Nakamurellaceae</taxon>
        <taxon>Nakamurella</taxon>
    </lineage>
</organism>
<sequence>MALAFSSWTDLPPWRAVFDSTAETLTVHDPAGTARARLRRRAGPAADAQSRSDAPEAVSKVRRWFTTTFDADSLVQRRGRLAEGQSAQLEIIGEPPQPVTNGRPGAWLRRRKDASFVIAGRSYRLRHRGRRRTELSRDGTAVALLRRRGLYWRASYGDDAPRAGLRALAALDQADELAAALGCSVFGPPGRPGAASAFFRELSP</sequence>
<accession>A0A849A7I8</accession>
<gene>
    <name evidence="2" type="ORF">HKD39_04635</name>
</gene>
<comment type="caution">
    <text evidence="2">The sequence shown here is derived from an EMBL/GenBank/DDBJ whole genome shotgun (WGS) entry which is preliminary data.</text>
</comment>